<comment type="caution">
    <text evidence="2">The sequence shown here is derived from an EMBL/GenBank/DDBJ whole genome shotgun (WGS) entry which is preliminary data.</text>
</comment>
<dbReference type="CDD" id="cd07344">
    <property type="entry name" value="M48_yhfN_like"/>
    <property type="match status" value="1"/>
</dbReference>
<keyword evidence="3" id="KW-1185">Reference proteome</keyword>
<reference evidence="2 3" key="1">
    <citation type="submission" date="2018-05" db="EMBL/GenBank/DDBJ databases">
        <title>Marinifilum breve JC075T sp. nov., a marine bacterium isolated from Yongle Blue Hole in the South China Sea.</title>
        <authorList>
            <person name="Fu T."/>
        </authorList>
    </citation>
    <scope>NUCLEOTIDE SEQUENCE [LARGE SCALE GENOMIC DNA]</scope>
    <source>
        <strain evidence="2 3">JC075</strain>
    </source>
</reference>
<evidence type="ECO:0000313" key="3">
    <source>
        <dbReference type="Proteomes" id="UP000248079"/>
    </source>
</evidence>
<dbReference type="EMBL" id="QFLI01000001">
    <property type="protein sequence ID" value="PXY02531.1"/>
    <property type="molecule type" value="Genomic_DNA"/>
</dbReference>
<dbReference type="PANTHER" id="PTHR30399">
    <property type="entry name" value="UNCHARACTERIZED PROTEIN YGJP"/>
    <property type="match status" value="1"/>
</dbReference>
<feature type="domain" description="YgjP-like metallopeptidase" evidence="1">
    <location>
        <begin position="22"/>
        <end position="225"/>
    </location>
</feature>
<gene>
    <name evidence="2" type="ORF">DF185_00100</name>
</gene>
<organism evidence="2 3">
    <name type="scientific">Marinifilum breve</name>
    <dbReference type="NCBI Taxonomy" id="2184082"/>
    <lineage>
        <taxon>Bacteria</taxon>
        <taxon>Pseudomonadati</taxon>
        <taxon>Bacteroidota</taxon>
        <taxon>Bacteroidia</taxon>
        <taxon>Marinilabiliales</taxon>
        <taxon>Marinifilaceae</taxon>
    </lineage>
</organism>
<protein>
    <submittedName>
        <fullName evidence="2">M48 family peptidase</fullName>
    </submittedName>
</protein>
<name>A0A2V4A1Q2_9BACT</name>
<proteinExistence type="predicted"/>
<dbReference type="Gene3D" id="3.30.2010.10">
    <property type="entry name" value="Metalloproteases ('zincins'), catalytic domain"/>
    <property type="match status" value="1"/>
</dbReference>
<dbReference type="InterPro" id="IPR002725">
    <property type="entry name" value="YgjP-like_metallopeptidase"/>
</dbReference>
<dbReference type="OrthoDB" id="9811177at2"/>
<evidence type="ECO:0000313" key="2">
    <source>
        <dbReference type="EMBL" id="PXY02531.1"/>
    </source>
</evidence>
<dbReference type="AlphaFoldDB" id="A0A2V4A1Q2"/>
<dbReference type="PANTHER" id="PTHR30399:SF1">
    <property type="entry name" value="UTP PYROPHOSPHATASE"/>
    <property type="match status" value="1"/>
</dbReference>
<dbReference type="Proteomes" id="UP000248079">
    <property type="component" value="Unassembled WGS sequence"/>
</dbReference>
<dbReference type="RefSeq" id="WP_110358692.1">
    <property type="nucleotide sequence ID" value="NZ_QFLI01000001.1"/>
</dbReference>
<sequence length="230" mass="26848">MNKVPYGNTSISYVFEENKELKSHYITVERDRGVVLKGKAISQAQADALILKKAAWIIEKLEMVRSIDTGKLQTGSRITYLGRSYYLSIIEDESYKKIEVQFTWSKFIVHLPKKLHSQEKLADAIAQYLRKKAISKISQRVSHWEKQTGLKSEALQFMKMNKRWGSCTQQNKIIINVDAIKLPWPLIDYLLVHELVHTKVKSHSKEFWAELSKHMPNWKQLDERMGDMKV</sequence>
<dbReference type="Pfam" id="PF01863">
    <property type="entry name" value="YgjP-like"/>
    <property type="match status" value="1"/>
</dbReference>
<evidence type="ECO:0000259" key="1">
    <source>
        <dbReference type="Pfam" id="PF01863"/>
    </source>
</evidence>
<accession>A0A2V4A1Q2</accession>
<dbReference type="InterPro" id="IPR053136">
    <property type="entry name" value="UTP_pyrophosphatase-like"/>
</dbReference>